<dbReference type="Pfam" id="PF07963">
    <property type="entry name" value="N_methyl"/>
    <property type="match status" value="1"/>
</dbReference>
<protein>
    <submittedName>
        <fullName evidence="2">Type IV pilus assembly protein PilE</fullName>
    </submittedName>
</protein>
<dbReference type="SUPFAM" id="SSF54523">
    <property type="entry name" value="Pili subunits"/>
    <property type="match status" value="1"/>
</dbReference>
<dbReference type="GO" id="GO:0015628">
    <property type="term" value="P:protein secretion by the type II secretion system"/>
    <property type="evidence" value="ECO:0007669"/>
    <property type="project" value="InterPro"/>
</dbReference>
<sequence>MKAVRAMGGGFTLLELLVTLALMGILLAIALPSYQEHIRRAGRVEAQKSLVELAQYLERYYSSQGSYREATLPFLRSPRSGGPVRYRLGFGDVPDAAGFTLIAEPQGNMVDDRCGTLTLTSSGLRGAAAERCW</sequence>
<proteinExistence type="predicted"/>
<dbReference type="Proteomes" id="UP000566995">
    <property type="component" value="Unassembled WGS sequence"/>
</dbReference>
<name>A0A7W7KPK2_PSENT</name>
<dbReference type="NCBIfam" id="TIGR02532">
    <property type="entry name" value="IV_pilin_GFxxxE"/>
    <property type="match status" value="1"/>
</dbReference>
<dbReference type="InterPro" id="IPR045584">
    <property type="entry name" value="Pilin-like"/>
</dbReference>
<organism evidence="2 3">
    <name type="scientific">Pseudomonas nitroreducens</name>
    <dbReference type="NCBI Taxonomy" id="46680"/>
    <lineage>
        <taxon>Bacteria</taxon>
        <taxon>Pseudomonadati</taxon>
        <taxon>Pseudomonadota</taxon>
        <taxon>Gammaproteobacteria</taxon>
        <taxon>Pseudomonadales</taxon>
        <taxon>Pseudomonadaceae</taxon>
        <taxon>Pseudomonas</taxon>
    </lineage>
</organism>
<dbReference type="GO" id="GO:0043683">
    <property type="term" value="P:type IV pilus assembly"/>
    <property type="evidence" value="ECO:0007669"/>
    <property type="project" value="InterPro"/>
</dbReference>
<reference evidence="2 3" key="1">
    <citation type="submission" date="2020-08" db="EMBL/GenBank/DDBJ databases">
        <title>Functional genomics of gut bacteria from endangered species of beetles.</title>
        <authorList>
            <person name="Carlos-Shanley C."/>
        </authorList>
    </citation>
    <scope>NUCLEOTIDE SEQUENCE [LARGE SCALE GENOMIC DNA]</scope>
    <source>
        <strain evidence="2 3">S00179</strain>
    </source>
</reference>
<dbReference type="GO" id="GO:0015627">
    <property type="term" value="C:type II protein secretion system complex"/>
    <property type="evidence" value="ECO:0007669"/>
    <property type="project" value="InterPro"/>
</dbReference>
<dbReference type="PRINTS" id="PR00813">
    <property type="entry name" value="BCTERIALGSPG"/>
</dbReference>
<keyword evidence="1" id="KW-0488">Methylation</keyword>
<dbReference type="PROSITE" id="PS00409">
    <property type="entry name" value="PROKAR_NTER_METHYL"/>
    <property type="match status" value="1"/>
</dbReference>
<dbReference type="Pfam" id="PF16732">
    <property type="entry name" value="ComP_DUS"/>
    <property type="match status" value="1"/>
</dbReference>
<dbReference type="InterPro" id="IPR000983">
    <property type="entry name" value="Bac_GSPG_pilin"/>
</dbReference>
<gene>
    <name evidence="2" type="ORF">HNP46_005514</name>
</gene>
<dbReference type="EMBL" id="JACHLI010000029">
    <property type="protein sequence ID" value="MBB4866609.1"/>
    <property type="molecule type" value="Genomic_DNA"/>
</dbReference>
<dbReference type="InterPro" id="IPR012902">
    <property type="entry name" value="N_methyl_site"/>
</dbReference>
<comment type="caution">
    <text evidence="2">The sequence shown here is derived from an EMBL/GenBank/DDBJ whole genome shotgun (WGS) entry which is preliminary data.</text>
</comment>
<evidence type="ECO:0000313" key="2">
    <source>
        <dbReference type="EMBL" id="MBB4866609.1"/>
    </source>
</evidence>
<accession>A0A7W7KPK2</accession>
<dbReference type="AlphaFoldDB" id="A0A7W7KPK2"/>
<evidence type="ECO:0000313" key="3">
    <source>
        <dbReference type="Proteomes" id="UP000566995"/>
    </source>
</evidence>
<dbReference type="Gene3D" id="3.30.700.10">
    <property type="entry name" value="Glycoprotein, Type 4 Pilin"/>
    <property type="match status" value="1"/>
</dbReference>
<evidence type="ECO:0000256" key="1">
    <source>
        <dbReference type="ARBA" id="ARBA00022481"/>
    </source>
</evidence>
<dbReference type="InterPro" id="IPR031982">
    <property type="entry name" value="PilE-like"/>
</dbReference>
<dbReference type="RefSeq" id="WP_184595251.1">
    <property type="nucleotide sequence ID" value="NZ_JACHLI010000029.1"/>
</dbReference>